<comment type="caution">
    <text evidence="16">The sequence shown here is derived from an EMBL/GenBank/DDBJ whole genome shotgun (WGS) entry which is preliminary data.</text>
</comment>
<protein>
    <submittedName>
        <fullName evidence="16">Diguanylate cyclase (GGDEF)-like protein/PAS domain S-box-containing protein</fullName>
    </submittedName>
</protein>
<evidence type="ECO:0000259" key="14">
    <source>
        <dbReference type="PROSITE" id="PS50883"/>
    </source>
</evidence>
<keyword evidence="10 11" id="KW-0472">Membrane</keyword>
<dbReference type="InterPro" id="IPR000700">
    <property type="entry name" value="PAS-assoc_C"/>
</dbReference>
<gene>
    <name evidence="16" type="ORF">J2X15_000774</name>
</gene>
<dbReference type="SUPFAM" id="SSF55785">
    <property type="entry name" value="PYP-like sensor domain (PAS domain)"/>
    <property type="match status" value="3"/>
</dbReference>
<keyword evidence="9" id="KW-0902">Two-component regulatory system</keyword>
<dbReference type="PROSITE" id="PS50112">
    <property type="entry name" value="PAS"/>
    <property type="match status" value="2"/>
</dbReference>
<dbReference type="PANTHER" id="PTHR44757:SF2">
    <property type="entry name" value="BIOFILM ARCHITECTURE MAINTENANCE PROTEIN MBAA"/>
    <property type="match status" value="1"/>
</dbReference>
<dbReference type="PROSITE" id="PS50887">
    <property type="entry name" value="GGDEF"/>
    <property type="match status" value="1"/>
</dbReference>
<keyword evidence="8 11" id="KW-1133">Transmembrane helix</keyword>
<proteinExistence type="predicted"/>
<dbReference type="InterPro" id="IPR038318">
    <property type="entry name" value="KdpD_sf"/>
</dbReference>
<dbReference type="NCBIfam" id="TIGR00254">
    <property type="entry name" value="GGDEF"/>
    <property type="match status" value="1"/>
</dbReference>
<dbReference type="EMBL" id="JAVDXO010000001">
    <property type="protein sequence ID" value="MDR7305508.1"/>
    <property type="molecule type" value="Genomic_DNA"/>
</dbReference>
<dbReference type="Proteomes" id="UP001268089">
    <property type="component" value="Unassembled WGS sequence"/>
</dbReference>
<dbReference type="Pfam" id="PF08447">
    <property type="entry name" value="PAS_3"/>
    <property type="match status" value="1"/>
</dbReference>
<dbReference type="InterPro" id="IPR001610">
    <property type="entry name" value="PAC"/>
</dbReference>
<keyword evidence="2" id="KW-0597">Phosphoprotein</keyword>
<dbReference type="NCBIfam" id="TIGR00229">
    <property type="entry name" value="sensory_box"/>
    <property type="match status" value="3"/>
</dbReference>
<evidence type="ECO:0000313" key="16">
    <source>
        <dbReference type="EMBL" id="MDR7305508.1"/>
    </source>
</evidence>
<dbReference type="PROSITE" id="PS50883">
    <property type="entry name" value="EAL"/>
    <property type="match status" value="1"/>
</dbReference>
<evidence type="ECO:0000259" key="13">
    <source>
        <dbReference type="PROSITE" id="PS50113"/>
    </source>
</evidence>
<dbReference type="PROSITE" id="PS50113">
    <property type="entry name" value="PAC"/>
    <property type="match status" value="3"/>
</dbReference>
<feature type="domain" description="PAC" evidence="13">
    <location>
        <begin position="529"/>
        <end position="581"/>
    </location>
</feature>
<dbReference type="InterPro" id="IPR000160">
    <property type="entry name" value="GGDEF_dom"/>
</dbReference>
<evidence type="ECO:0000256" key="8">
    <source>
        <dbReference type="ARBA" id="ARBA00022989"/>
    </source>
</evidence>
<evidence type="ECO:0000313" key="17">
    <source>
        <dbReference type="Proteomes" id="UP001268089"/>
    </source>
</evidence>
<name>A0ABU1ZJF3_9BURK</name>
<evidence type="ECO:0000256" key="9">
    <source>
        <dbReference type="ARBA" id="ARBA00023012"/>
    </source>
</evidence>
<evidence type="ECO:0000256" key="1">
    <source>
        <dbReference type="ARBA" id="ARBA00004141"/>
    </source>
</evidence>
<keyword evidence="7" id="KW-0067">ATP-binding</keyword>
<feature type="domain" description="PAS" evidence="12">
    <location>
        <begin position="330"/>
        <end position="402"/>
    </location>
</feature>
<dbReference type="CDD" id="cd01949">
    <property type="entry name" value="GGDEF"/>
    <property type="match status" value="1"/>
</dbReference>
<evidence type="ECO:0000256" key="3">
    <source>
        <dbReference type="ARBA" id="ARBA00022679"/>
    </source>
</evidence>
<keyword evidence="4 11" id="KW-0812">Transmembrane</keyword>
<dbReference type="InterPro" id="IPR013655">
    <property type="entry name" value="PAS_fold_3"/>
</dbReference>
<dbReference type="SMART" id="SM00086">
    <property type="entry name" value="PAC"/>
    <property type="match status" value="3"/>
</dbReference>
<evidence type="ECO:0000256" key="4">
    <source>
        <dbReference type="ARBA" id="ARBA00022692"/>
    </source>
</evidence>
<evidence type="ECO:0000256" key="6">
    <source>
        <dbReference type="ARBA" id="ARBA00022777"/>
    </source>
</evidence>
<feature type="domain" description="PAC" evidence="13">
    <location>
        <begin position="406"/>
        <end position="459"/>
    </location>
</feature>
<comment type="subcellular location">
    <subcellularLocation>
        <location evidence="1">Membrane</location>
        <topology evidence="1">Multi-pass membrane protein</topology>
    </subcellularLocation>
</comment>
<dbReference type="InterPro" id="IPR029787">
    <property type="entry name" value="Nucleotide_cyclase"/>
</dbReference>
<dbReference type="RefSeq" id="WP_310339629.1">
    <property type="nucleotide sequence ID" value="NZ_JAVDXO010000001.1"/>
</dbReference>
<feature type="domain" description="PAC" evidence="13">
    <location>
        <begin position="277"/>
        <end position="329"/>
    </location>
</feature>
<feature type="domain" description="EAL" evidence="14">
    <location>
        <begin position="755"/>
        <end position="1009"/>
    </location>
</feature>
<dbReference type="Gene3D" id="1.20.120.620">
    <property type="entry name" value="Backbone structure of the membrane domain of e. Coli histidine kinase receptor kdpd"/>
    <property type="match status" value="1"/>
</dbReference>
<dbReference type="Pfam" id="PF13426">
    <property type="entry name" value="PAS_9"/>
    <property type="match status" value="1"/>
</dbReference>
<dbReference type="InterPro" id="IPR052155">
    <property type="entry name" value="Biofilm_reg_signaling"/>
</dbReference>
<feature type="transmembrane region" description="Helical" evidence="11">
    <location>
        <begin position="124"/>
        <end position="157"/>
    </location>
</feature>
<dbReference type="Pfam" id="PF08448">
    <property type="entry name" value="PAS_4"/>
    <property type="match status" value="1"/>
</dbReference>
<dbReference type="Gene3D" id="3.20.20.450">
    <property type="entry name" value="EAL domain"/>
    <property type="match status" value="1"/>
</dbReference>
<dbReference type="CDD" id="cd01948">
    <property type="entry name" value="EAL"/>
    <property type="match status" value="1"/>
</dbReference>
<dbReference type="Gene3D" id="3.30.70.270">
    <property type="match status" value="1"/>
</dbReference>
<dbReference type="SMART" id="SM00267">
    <property type="entry name" value="GGDEF"/>
    <property type="match status" value="1"/>
</dbReference>
<evidence type="ECO:0000259" key="15">
    <source>
        <dbReference type="PROSITE" id="PS50887"/>
    </source>
</evidence>
<feature type="transmembrane region" description="Helical" evidence="11">
    <location>
        <begin position="6"/>
        <end position="29"/>
    </location>
</feature>
<organism evidence="16 17">
    <name type="scientific">Rhodoferax saidenbachensis</name>
    <dbReference type="NCBI Taxonomy" id="1484693"/>
    <lineage>
        <taxon>Bacteria</taxon>
        <taxon>Pseudomonadati</taxon>
        <taxon>Pseudomonadota</taxon>
        <taxon>Betaproteobacteria</taxon>
        <taxon>Burkholderiales</taxon>
        <taxon>Comamonadaceae</taxon>
        <taxon>Rhodoferax</taxon>
    </lineage>
</organism>
<feature type="transmembrane region" description="Helical" evidence="11">
    <location>
        <begin position="41"/>
        <end position="65"/>
    </location>
</feature>
<dbReference type="InterPro" id="IPR000014">
    <property type="entry name" value="PAS"/>
</dbReference>
<keyword evidence="5" id="KW-0547">Nucleotide-binding</keyword>
<evidence type="ECO:0000259" key="12">
    <source>
        <dbReference type="PROSITE" id="PS50112"/>
    </source>
</evidence>
<evidence type="ECO:0000256" key="2">
    <source>
        <dbReference type="ARBA" id="ARBA00022553"/>
    </source>
</evidence>
<dbReference type="Pfam" id="PF00563">
    <property type="entry name" value="EAL"/>
    <property type="match status" value="1"/>
</dbReference>
<feature type="domain" description="GGDEF" evidence="15">
    <location>
        <begin position="613"/>
        <end position="746"/>
    </location>
</feature>
<dbReference type="InterPro" id="IPR013656">
    <property type="entry name" value="PAS_4"/>
</dbReference>
<evidence type="ECO:0000256" key="11">
    <source>
        <dbReference type="SAM" id="Phobius"/>
    </source>
</evidence>
<dbReference type="SMART" id="SM00052">
    <property type="entry name" value="EAL"/>
    <property type="match status" value="1"/>
</dbReference>
<evidence type="ECO:0000256" key="5">
    <source>
        <dbReference type="ARBA" id="ARBA00022741"/>
    </source>
</evidence>
<dbReference type="PANTHER" id="PTHR44757">
    <property type="entry name" value="DIGUANYLATE CYCLASE DGCP"/>
    <property type="match status" value="1"/>
</dbReference>
<keyword evidence="17" id="KW-1185">Reference proteome</keyword>
<dbReference type="Pfam" id="PF13493">
    <property type="entry name" value="DUF4118"/>
    <property type="match status" value="1"/>
</dbReference>
<dbReference type="InterPro" id="IPR035965">
    <property type="entry name" value="PAS-like_dom_sf"/>
</dbReference>
<dbReference type="InterPro" id="IPR043128">
    <property type="entry name" value="Rev_trsase/Diguanyl_cyclase"/>
</dbReference>
<dbReference type="Pfam" id="PF00990">
    <property type="entry name" value="GGDEF"/>
    <property type="match status" value="1"/>
</dbReference>
<dbReference type="SUPFAM" id="SSF55073">
    <property type="entry name" value="Nucleotide cyclase"/>
    <property type="match status" value="1"/>
</dbReference>
<feature type="domain" description="PAS" evidence="12">
    <location>
        <begin position="456"/>
        <end position="502"/>
    </location>
</feature>
<dbReference type="Gene3D" id="3.30.450.20">
    <property type="entry name" value="PAS domain"/>
    <property type="match status" value="3"/>
</dbReference>
<dbReference type="SMART" id="SM00091">
    <property type="entry name" value="PAS"/>
    <property type="match status" value="3"/>
</dbReference>
<dbReference type="InterPro" id="IPR001633">
    <property type="entry name" value="EAL_dom"/>
</dbReference>
<sequence>MKLDNARNRFIVIATSAYLVFALAWIFLSDQLLANFTDRSSLLWLSIAKGLLFVVSTAGMFFVALQAVPPVQPADDSSFIGSLDHGLAVLQAPRWMVYFFALLVTLLTVIVREGIAHGQSHRPMLILFMMPIILSALIGGLGPGLLSTVVSAVGAYWVFLEPLTSQTGTSSQNQIQWASLVANGVAVSLLSAVLRHSLHRAERQRRLLDGVVSGTSDAVFVKDRAGRYVLGNQATAQFIGKPLSWILGKDDTALFDTASGQHLMVLDKTIMEGGITQTHEETVKTHDGKSLVFLVTKGPVRDPDGSISGIFGVARDITERRRAKDLLRAREQQLARVIEGSDQGFWDWNLKTNDFHVSPRFETMLGYAPGEMDVSVEHWGDHVHPDDLAASMVSIQRHMDGQTDKHELDLRCKNKSGEWRWLHARGRIVEWDSDGKPLTMAGSHTDVTQQKAYELAQREASTVFECSYEGLMVVNADGLIAKVNPAFVRITGYAAEEVIGQSPRILSSGKQDTEFYRQMWGAIGKQDYWQGEIWNRRKSGEIYAELLSISVVRNSAGAVEHYVAVFSDISRLKEHEAELDRIAHYDPLTGVPNRRLLADRLAQAIARTARSDLSLAVCYLDLDGFKQVNDEYGHPGGDQLLIGVAEHLKRIMRAEDTLARLGGDEFVLLLADIASPEECSIILERVLAAASGPVQVDGRAVSVSASIGVSLYPQDHADADTLLRHADQAMYLAKNAGKNRFHLFDPESDRKAQQHRHYIDRVRLALEQGELVLHYQPKVDLRDGRLVGVEALVRWQHPEKGLLPPSEFLPHIQGSNLEQPLGEWVIRTALAQATQWLQDGLQLQMGVNISASHLVQVDFCDKLAAALSVQPQLPPESLELEVLETAAFEDINAAGAVLRRCQALGVRFALDDFGTGYSSLTYLRKLPVDTLKIDQSFVRHMLTDSEDRGIVESVIRLASAFNREVIAEGVETLDIGAALLGMGCHLAQGYGVAKPMPAAALAPWAAQWRQQARWRDLATIAGEATGP</sequence>
<dbReference type="SUPFAM" id="SSF141868">
    <property type="entry name" value="EAL domain-like"/>
    <property type="match status" value="1"/>
</dbReference>
<feature type="transmembrane region" description="Helical" evidence="11">
    <location>
        <begin position="95"/>
        <end position="112"/>
    </location>
</feature>
<accession>A0ABU1ZJF3</accession>
<keyword evidence="3" id="KW-0808">Transferase</keyword>
<dbReference type="CDD" id="cd00130">
    <property type="entry name" value="PAS"/>
    <property type="match status" value="3"/>
</dbReference>
<keyword evidence="6" id="KW-0418">Kinase</keyword>
<dbReference type="InterPro" id="IPR025201">
    <property type="entry name" value="KdpD_TM"/>
</dbReference>
<dbReference type="InterPro" id="IPR035919">
    <property type="entry name" value="EAL_sf"/>
</dbReference>
<evidence type="ECO:0000256" key="10">
    <source>
        <dbReference type="ARBA" id="ARBA00023136"/>
    </source>
</evidence>
<evidence type="ECO:0000256" key="7">
    <source>
        <dbReference type="ARBA" id="ARBA00022840"/>
    </source>
</evidence>
<reference evidence="16 17" key="1">
    <citation type="submission" date="2023-07" db="EMBL/GenBank/DDBJ databases">
        <title>Sorghum-associated microbial communities from plants grown in Nebraska, USA.</title>
        <authorList>
            <person name="Schachtman D."/>
        </authorList>
    </citation>
    <scope>NUCLEOTIDE SEQUENCE [LARGE SCALE GENOMIC DNA]</scope>
    <source>
        <strain evidence="16 17">BE308</strain>
    </source>
</reference>